<feature type="transmembrane region" description="Helical" evidence="5">
    <location>
        <begin position="191"/>
        <end position="210"/>
    </location>
</feature>
<proteinExistence type="predicted"/>
<comment type="caution">
    <text evidence="6">The sequence shown here is derived from an EMBL/GenBank/DDBJ whole genome shotgun (WGS) entry which is preliminary data.</text>
</comment>
<evidence type="ECO:0000256" key="5">
    <source>
        <dbReference type="SAM" id="Phobius"/>
    </source>
</evidence>
<comment type="subcellular location">
    <subcellularLocation>
        <location evidence="1">Membrane</location>
        <topology evidence="1">Multi-pass membrane protein</topology>
    </subcellularLocation>
</comment>
<feature type="transmembrane region" description="Helical" evidence="5">
    <location>
        <begin position="151"/>
        <end position="171"/>
    </location>
</feature>
<dbReference type="InterPro" id="IPR007568">
    <property type="entry name" value="RTA1"/>
</dbReference>
<feature type="transmembrane region" description="Helical" evidence="5">
    <location>
        <begin position="34"/>
        <end position="54"/>
    </location>
</feature>
<gene>
    <name evidence="6" type="ORF">BJX68DRAFT_257823</name>
</gene>
<sequence>MSDPRYFVTFDPSANCTLELCSIDQSVYQYRPSLPANIAFIALFNLAMIIHIYLGIRWRAWWYRWCMILGCTHETAGYVVCITQAPVFFCAAIYVTLSQTINHFSPTLARFPTKYLHWIFIPADIILLALQGTGGGLSASSSGSSQIGVDIAMAGPILQVVMLSAFLALFSDFVIRGNGSGQGKRISPGEKLFFAFLFIAVTTTLVRCVFRADELKEGYSGDLISDEGLFIGLEGVLIVIDVLALCVERPGFVFGRDSGHEYRGVSALEVK</sequence>
<dbReference type="RefSeq" id="XP_070895004.1">
    <property type="nucleotide sequence ID" value="XM_071043414.1"/>
</dbReference>
<protein>
    <submittedName>
        <fullName evidence="6">RTA1 like protein-domain-containing protein</fullName>
    </submittedName>
</protein>
<name>A0ABR4JQI6_9EURO</name>
<keyword evidence="4 5" id="KW-0472">Membrane</keyword>
<evidence type="ECO:0000256" key="2">
    <source>
        <dbReference type="ARBA" id="ARBA00022692"/>
    </source>
</evidence>
<evidence type="ECO:0000256" key="4">
    <source>
        <dbReference type="ARBA" id="ARBA00023136"/>
    </source>
</evidence>
<keyword evidence="3 5" id="KW-1133">Transmembrane helix</keyword>
<dbReference type="PANTHER" id="PTHR31465:SF9">
    <property type="entry name" value="SPHINGOID LONG-CHAIN BASE TRANSPORTER RSB1"/>
    <property type="match status" value="1"/>
</dbReference>
<accession>A0ABR4JQI6</accession>
<evidence type="ECO:0000313" key="7">
    <source>
        <dbReference type="Proteomes" id="UP001610444"/>
    </source>
</evidence>
<dbReference type="EMBL" id="JBFXLR010000052">
    <property type="protein sequence ID" value="KAL2842289.1"/>
    <property type="molecule type" value="Genomic_DNA"/>
</dbReference>
<evidence type="ECO:0000313" key="6">
    <source>
        <dbReference type="EMBL" id="KAL2842289.1"/>
    </source>
</evidence>
<evidence type="ECO:0000256" key="3">
    <source>
        <dbReference type="ARBA" id="ARBA00022989"/>
    </source>
</evidence>
<feature type="transmembrane region" description="Helical" evidence="5">
    <location>
        <begin position="75"/>
        <end position="95"/>
    </location>
</feature>
<dbReference type="Pfam" id="PF04479">
    <property type="entry name" value="RTA1"/>
    <property type="match status" value="1"/>
</dbReference>
<dbReference type="PANTHER" id="PTHR31465">
    <property type="entry name" value="PROTEIN RTA1-RELATED"/>
    <property type="match status" value="1"/>
</dbReference>
<organism evidence="6 7">
    <name type="scientific">Aspergillus pseudodeflectus</name>
    <dbReference type="NCBI Taxonomy" id="176178"/>
    <lineage>
        <taxon>Eukaryota</taxon>
        <taxon>Fungi</taxon>
        <taxon>Dikarya</taxon>
        <taxon>Ascomycota</taxon>
        <taxon>Pezizomycotina</taxon>
        <taxon>Eurotiomycetes</taxon>
        <taxon>Eurotiomycetidae</taxon>
        <taxon>Eurotiales</taxon>
        <taxon>Aspergillaceae</taxon>
        <taxon>Aspergillus</taxon>
        <taxon>Aspergillus subgen. Nidulantes</taxon>
    </lineage>
</organism>
<reference evidence="6 7" key="1">
    <citation type="submission" date="2024-07" db="EMBL/GenBank/DDBJ databases">
        <title>Section-level genome sequencing and comparative genomics of Aspergillus sections Usti and Cavernicolus.</title>
        <authorList>
            <consortium name="Lawrence Berkeley National Laboratory"/>
            <person name="Nybo J.L."/>
            <person name="Vesth T.C."/>
            <person name="Theobald S."/>
            <person name="Frisvad J.C."/>
            <person name="Larsen T.O."/>
            <person name="Kjaerboelling I."/>
            <person name="Rothschild-Mancinelli K."/>
            <person name="Lyhne E.K."/>
            <person name="Kogle M.E."/>
            <person name="Barry K."/>
            <person name="Clum A."/>
            <person name="Na H."/>
            <person name="Ledsgaard L."/>
            <person name="Lin J."/>
            <person name="Lipzen A."/>
            <person name="Kuo A."/>
            <person name="Riley R."/>
            <person name="Mondo S."/>
            <person name="LaButti K."/>
            <person name="Haridas S."/>
            <person name="Pangalinan J."/>
            <person name="Salamov A.A."/>
            <person name="Simmons B.A."/>
            <person name="Magnuson J.K."/>
            <person name="Chen J."/>
            <person name="Drula E."/>
            <person name="Henrissat B."/>
            <person name="Wiebenga A."/>
            <person name="Lubbers R.J."/>
            <person name="Gomes A.C."/>
            <person name="Macurrencykelacurrency M.R."/>
            <person name="Stajich J."/>
            <person name="Grigoriev I.V."/>
            <person name="Mortensen U.H."/>
            <person name="De vries R.P."/>
            <person name="Baker S.E."/>
            <person name="Andersen M.R."/>
        </authorList>
    </citation>
    <scope>NUCLEOTIDE SEQUENCE [LARGE SCALE GENOMIC DNA]</scope>
    <source>
        <strain evidence="6 7">CBS 756.74</strain>
    </source>
</reference>
<dbReference type="Proteomes" id="UP001610444">
    <property type="component" value="Unassembled WGS sequence"/>
</dbReference>
<evidence type="ECO:0000256" key="1">
    <source>
        <dbReference type="ARBA" id="ARBA00004141"/>
    </source>
</evidence>
<keyword evidence="7" id="KW-1185">Reference proteome</keyword>
<dbReference type="GeneID" id="98158578"/>
<feature type="transmembrane region" description="Helical" evidence="5">
    <location>
        <begin position="115"/>
        <end position="139"/>
    </location>
</feature>
<keyword evidence="2 5" id="KW-0812">Transmembrane</keyword>